<proteinExistence type="predicted"/>
<dbReference type="Gene3D" id="1.25.10.90">
    <property type="match status" value="1"/>
</dbReference>
<evidence type="ECO:0000313" key="2">
    <source>
        <dbReference type="Proteomes" id="UP000532194"/>
    </source>
</evidence>
<accession>A0A7Y0HSM9</accession>
<organism evidence="1 2">
    <name type="scientific">Bifidobacterium oedipodis</name>
    <dbReference type="NCBI Taxonomy" id="2675322"/>
    <lineage>
        <taxon>Bacteria</taxon>
        <taxon>Bacillati</taxon>
        <taxon>Actinomycetota</taxon>
        <taxon>Actinomycetes</taxon>
        <taxon>Bifidobacteriales</taxon>
        <taxon>Bifidobacteriaceae</taxon>
        <taxon>Bifidobacterium</taxon>
    </lineage>
</organism>
<gene>
    <name evidence="1" type="ORF">G1C95_0367</name>
</gene>
<sequence length="246" mass="27909">MASVSCEDIQVDLQGMTDEEYRIFNAKLIPNVDPSTMLGVRIPKLRAYAKELLAADKAKGTSTVVGFMNNLPHALFEENMLHALLIGMAAHTTDKAFDMLDRFLPFVDNWAVCDAISVKAFRSKKANAQAIETKLCEWVADGRTYVVRYAVDTLMTDFLDDPRFRPDQLAVVAGVRSTEYYVNMARAWYFATALAKQWDTAIAVFQSDASPELRLDDWTHNKSIQKARESRRIPSDRKEYLVSLKR</sequence>
<dbReference type="CDD" id="cd06561">
    <property type="entry name" value="AlkD_like"/>
    <property type="match status" value="1"/>
</dbReference>
<comment type="caution">
    <text evidence="1">The sequence shown here is derived from an EMBL/GenBank/DDBJ whole genome shotgun (WGS) entry which is preliminary data.</text>
</comment>
<dbReference type="InterPro" id="IPR014825">
    <property type="entry name" value="DNA_alkylation"/>
</dbReference>
<dbReference type="RefSeq" id="WP_169171221.1">
    <property type="nucleotide sequence ID" value="NZ_JAAIII010000001.1"/>
</dbReference>
<keyword evidence="2" id="KW-1185">Reference proteome</keyword>
<dbReference type="EMBL" id="JAAIII010000001">
    <property type="protein sequence ID" value="NMM93182.1"/>
    <property type="molecule type" value="Genomic_DNA"/>
</dbReference>
<evidence type="ECO:0000313" key="1">
    <source>
        <dbReference type="EMBL" id="NMM93182.1"/>
    </source>
</evidence>
<name>A0A7Y0HSM9_9BIFI</name>
<dbReference type="Pfam" id="PF08713">
    <property type="entry name" value="DNA_alkylation"/>
    <property type="match status" value="1"/>
</dbReference>
<dbReference type="AlphaFoldDB" id="A0A7Y0HSM9"/>
<dbReference type="InterPro" id="IPR016024">
    <property type="entry name" value="ARM-type_fold"/>
</dbReference>
<dbReference type="SUPFAM" id="SSF48371">
    <property type="entry name" value="ARM repeat"/>
    <property type="match status" value="1"/>
</dbReference>
<protein>
    <submittedName>
        <fullName evidence="1">DNA alkylation repair protein</fullName>
    </submittedName>
</protein>
<reference evidence="1 2" key="1">
    <citation type="submission" date="2020-02" db="EMBL/GenBank/DDBJ databases">
        <title>Characterization of phylogenetic diversity of novel bifidobacterial species isolated in Czech ZOOs.</title>
        <authorList>
            <person name="Lugli G.A."/>
            <person name="Vera N.B."/>
            <person name="Ventura M."/>
        </authorList>
    </citation>
    <scope>NUCLEOTIDE SEQUENCE [LARGE SCALE GENOMIC DNA]</scope>
    <source>
        <strain evidence="1 2">DSM 109957</strain>
    </source>
</reference>
<dbReference type="Proteomes" id="UP000532194">
    <property type="component" value="Unassembled WGS sequence"/>
</dbReference>